<protein>
    <submittedName>
        <fullName evidence="1">Uncharacterized protein</fullName>
    </submittedName>
</protein>
<dbReference type="Proteomes" id="UP001634007">
    <property type="component" value="Unassembled WGS sequence"/>
</dbReference>
<organism evidence="1 2">
    <name type="scientific">Eucalyptus globulus</name>
    <name type="common">Tasmanian blue gum</name>
    <dbReference type="NCBI Taxonomy" id="34317"/>
    <lineage>
        <taxon>Eukaryota</taxon>
        <taxon>Viridiplantae</taxon>
        <taxon>Streptophyta</taxon>
        <taxon>Embryophyta</taxon>
        <taxon>Tracheophyta</taxon>
        <taxon>Spermatophyta</taxon>
        <taxon>Magnoliopsida</taxon>
        <taxon>eudicotyledons</taxon>
        <taxon>Gunneridae</taxon>
        <taxon>Pentapetalae</taxon>
        <taxon>rosids</taxon>
        <taxon>malvids</taxon>
        <taxon>Myrtales</taxon>
        <taxon>Myrtaceae</taxon>
        <taxon>Myrtoideae</taxon>
        <taxon>Eucalypteae</taxon>
        <taxon>Eucalyptus</taxon>
    </lineage>
</organism>
<dbReference type="EMBL" id="JBJKBG010000008">
    <property type="protein sequence ID" value="KAL3725204.1"/>
    <property type="molecule type" value="Genomic_DNA"/>
</dbReference>
<gene>
    <name evidence="1" type="ORF">ACJRO7_030245</name>
</gene>
<evidence type="ECO:0000313" key="1">
    <source>
        <dbReference type="EMBL" id="KAL3725204.1"/>
    </source>
</evidence>
<keyword evidence="2" id="KW-1185">Reference proteome</keyword>
<dbReference type="PANTHER" id="PTHR35708:SF3">
    <property type="entry name" value="GB|AAD25831.1"/>
    <property type="match status" value="1"/>
</dbReference>
<reference evidence="1 2" key="1">
    <citation type="submission" date="2024-11" db="EMBL/GenBank/DDBJ databases">
        <title>Chromosome-level genome assembly of Eucalyptus globulus Labill. provides insights into its genome evolution.</title>
        <authorList>
            <person name="Li X."/>
        </authorList>
    </citation>
    <scope>NUCLEOTIDE SEQUENCE [LARGE SCALE GENOMIC DNA]</scope>
    <source>
        <strain evidence="1">CL2024</strain>
        <tissue evidence="1">Fresh tender leaves</tissue>
    </source>
</reference>
<proteinExistence type="predicted"/>
<dbReference type="AlphaFoldDB" id="A0ABD3JDU8"/>
<evidence type="ECO:0000313" key="2">
    <source>
        <dbReference type="Proteomes" id="UP001634007"/>
    </source>
</evidence>
<accession>A0ABD3JDU8</accession>
<name>A0ABD3JDU8_EUCGL</name>
<sequence length="193" mass="21241">MLLIVAGFWGSGLLTTVLFASILLVLASSSLFFNLPKQKSVSVEEPVGATVYTSTPETRLLQMNGFEMEKEIPEDNGAFFVDEFLARSSTSADSLMESECIDPSCSSEDDGEVEWPLFREKDCCSDGSISDEESLIEIAIPTGHYVGGHKKRGNGPMDYFLSDEVSGIYYCEEENLIEIDISIGSIKCSRFQI</sequence>
<comment type="caution">
    <text evidence="1">The sequence shown here is derived from an EMBL/GenBank/DDBJ whole genome shotgun (WGS) entry which is preliminary data.</text>
</comment>
<dbReference type="PANTHER" id="PTHR35708">
    <property type="entry name" value="GB|AAD25831.1"/>
    <property type="match status" value="1"/>
</dbReference>